<keyword evidence="3 10" id="KW-0732">Signal</keyword>
<evidence type="ECO:0000256" key="1">
    <source>
        <dbReference type="ARBA" id="ARBA00022670"/>
    </source>
</evidence>
<dbReference type="SUPFAM" id="SSF55486">
    <property type="entry name" value="Metalloproteases ('zincins'), catalytic domain"/>
    <property type="match status" value="1"/>
</dbReference>
<dbReference type="NCBIfam" id="TIGR02232">
    <property type="entry name" value="myxo_disulf_rpt"/>
    <property type="match status" value="1"/>
</dbReference>
<dbReference type="EMBL" id="JH767612">
    <property type="protein sequence ID" value="EON69359.1"/>
    <property type="molecule type" value="Genomic_DNA"/>
</dbReference>
<evidence type="ECO:0000256" key="9">
    <source>
        <dbReference type="PROSITE-ProRule" id="PRU01211"/>
    </source>
</evidence>
<keyword evidence="1 9" id="KW-0645">Protease</keyword>
<keyword evidence="5 9" id="KW-0378">Hydrolase</keyword>
<evidence type="ECO:0000256" key="4">
    <source>
        <dbReference type="ARBA" id="ARBA00022737"/>
    </source>
</evidence>
<dbReference type="InterPro" id="IPR001506">
    <property type="entry name" value="Peptidase_M12A"/>
</dbReference>
<organism evidence="12 13">
    <name type="scientific">Coniosporium apollinis (strain CBS 100218)</name>
    <name type="common">Rock-inhabiting black yeast</name>
    <dbReference type="NCBI Taxonomy" id="1168221"/>
    <lineage>
        <taxon>Eukaryota</taxon>
        <taxon>Fungi</taxon>
        <taxon>Dikarya</taxon>
        <taxon>Ascomycota</taxon>
        <taxon>Pezizomycotina</taxon>
        <taxon>Dothideomycetes</taxon>
        <taxon>Dothideomycetes incertae sedis</taxon>
        <taxon>Coniosporium</taxon>
    </lineage>
</organism>
<dbReference type="InterPro" id="IPR024079">
    <property type="entry name" value="MetalloPept_cat_dom_sf"/>
</dbReference>
<dbReference type="Proteomes" id="UP000016924">
    <property type="component" value="Unassembled WGS sequence"/>
</dbReference>
<reference evidence="13" key="1">
    <citation type="submission" date="2012-06" db="EMBL/GenBank/DDBJ databases">
        <title>The genome sequence of Coniosporium apollinis CBS 100218.</title>
        <authorList>
            <consortium name="The Broad Institute Genome Sequencing Platform"/>
            <person name="Cuomo C."/>
            <person name="Gorbushina A."/>
            <person name="Noack S."/>
            <person name="Walker B."/>
            <person name="Young S.K."/>
            <person name="Zeng Q."/>
            <person name="Gargeya S."/>
            <person name="Fitzgerald M."/>
            <person name="Haas B."/>
            <person name="Abouelleil A."/>
            <person name="Alvarado L."/>
            <person name="Arachchi H.M."/>
            <person name="Berlin A.M."/>
            <person name="Chapman S.B."/>
            <person name="Goldberg J."/>
            <person name="Griggs A."/>
            <person name="Gujja S."/>
            <person name="Hansen M."/>
            <person name="Howarth C."/>
            <person name="Imamovic A."/>
            <person name="Larimer J."/>
            <person name="McCowan C."/>
            <person name="Montmayeur A."/>
            <person name="Murphy C."/>
            <person name="Neiman D."/>
            <person name="Pearson M."/>
            <person name="Priest M."/>
            <person name="Roberts A."/>
            <person name="Saif S."/>
            <person name="Shea T."/>
            <person name="Sisk P."/>
            <person name="Sykes S."/>
            <person name="Wortman J."/>
            <person name="Nusbaum C."/>
            <person name="Birren B."/>
        </authorList>
    </citation>
    <scope>NUCLEOTIDE SEQUENCE [LARGE SCALE GENOMIC DNA]</scope>
    <source>
        <strain evidence="13">CBS 100218</strain>
    </source>
</reference>
<evidence type="ECO:0000256" key="6">
    <source>
        <dbReference type="ARBA" id="ARBA00022833"/>
    </source>
</evidence>
<dbReference type="InterPro" id="IPR006026">
    <property type="entry name" value="Peptidase_Metallo"/>
</dbReference>
<feature type="signal peptide" evidence="10">
    <location>
        <begin position="1"/>
        <end position="20"/>
    </location>
</feature>
<feature type="binding site" evidence="9">
    <location>
        <position position="206"/>
    </location>
    <ligand>
        <name>Zn(2+)</name>
        <dbReference type="ChEBI" id="CHEBI:29105"/>
        <note>catalytic</note>
    </ligand>
</feature>
<feature type="chain" id="PRO_5005145867" description="Metalloendopeptidase" evidence="10">
    <location>
        <begin position="21"/>
        <end position="523"/>
    </location>
</feature>
<dbReference type="PANTHER" id="PTHR10127:SF780">
    <property type="entry name" value="METALLOENDOPEPTIDASE"/>
    <property type="match status" value="1"/>
</dbReference>
<evidence type="ECO:0000313" key="12">
    <source>
        <dbReference type="EMBL" id="EON69359.1"/>
    </source>
</evidence>
<dbReference type="EC" id="3.4.24.-" evidence="10"/>
<comment type="cofactor">
    <cofactor evidence="9 10">
        <name>Zn(2+)</name>
        <dbReference type="ChEBI" id="CHEBI:29105"/>
    </cofactor>
    <text evidence="9 10">Binds 1 zinc ion per subunit.</text>
</comment>
<name>R7Z5R5_CONA1</name>
<protein>
    <recommendedName>
        <fullName evidence="10">Metalloendopeptidase</fullName>
        <ecNumber evidence="10">3.4.24.-</ecNumber>
    </recommendedName>
</protein>
<evidence type="ECO:0000256" key="3">
    <source>
        <dbReference type="ARBA" id="ARBA00022729"/>
    </source>
</evidence>
<evidence type="ECO:0000256" key="2">
    <source>
        <dbReference type="ARBA" id="ARBA00022723"/>
    </source>
</evidence>
<keyword evidence="6 9" id="KW-0862">Zinc</keyword>
<feature type="binding site" evidence="9">
    <location>
        <position position="210"/>
    </location>
    <ligand>
        <name>Zn(2+)</name>
        <dbReference type="ChEBI" id="CHEBI:29105"/>
        <note>catalytic</note>
    </ligand>
</feature>
<dbReference type="GO" id="GO:0004222">
    <property type="term" value="F:metalloendopeptidase activity"/>
    <property type="evidence" value="ECO:0007669"/>
    <property type="project" value="UniProtKB-UniRule"/>
</dbReference>
<keyword evidence="4" id="KW-0677">Repeat</keyword>
<dbReference type="RefSeq" id="XP_007784676.1">
    <property type="nucleotide sequence ID" value="XM_007786486.1"/>
</dbReference>
<sequence>MVSKIWLPVLSSFLPLLASARNLTATAFPLNTVEIPVTADPVLYFTIQNDTNTTQETATRRVSYFVYDGQAIIDGDVRFGTEEEILQAAVDPLTKRSASTKHSKRALSQSTPNRWPGGRIEYRYESELTRASRHLNFEVAIKRWEDTLPFLQFVEVSPPADVPWAPSGPRTIRAIEGTVSWSDIGGAGGEIRLGDHGPDSIGVYTHEIGHTLGLYHEHKRPDRDDYVEVVCENMWQPSDCATGSGWAAQFSKEQPEWVNWAGKYDVNSVMHYDPWAFSNGLGPVLKSKTVTELCSRCRESPTKTDAQRVCEIYWEDCHSVCGDGILSSQYEECDDGNNLNGDSCSSDCKKGPGSLCGNGVVDTGEECDHGPSGSWTCDVTCKEIVYPYCGDGKVNQISEECDDGPSGSATCTPLCKTITTPPPTNGTCFDFCDPLPPVPDRNMCDITTSCTTIDWPGARSYGEHYCACRAGYRANGVDVADMKQQYRMPWPGQVRVFVKPGLVCDTPCTEHWCAEVSEKAECF</sequence>
<dbReference type="InterPro" id="IPR011936">
    <property type="entry name" value="Myxo_disulph_rpt"/>
</dbReference>
<dbReference type="Gene3D" id="3.40.390.10">
    <property type="entry name" value="Collagenase (Catalytic Domain)"/>
    <property type="match status" value="1"/>
</dbReference>
<dbReference type="HOGENOM" id="CLU_586837_0_0_1"/>
<evidence type="ECO:0000313" key="13">
    <source>
        <dbReference type="Proteomes" id="UP000016924"/>
    </source>
</evidence>
<dbReference type="AlphaFoldDB" id="R7Z5R5"/>
<dbReference type="PROSITE" id="PS51864">
    <property type="entry name" value="ASTACIN"/>
    <property type="match status" value="1"/>
</dbReference>
<dbReference type="STRING" id="1168221.R7Z5R5"/>
<feature type="binding site" evidence="9">
    <location>
        <position position="216"/>
    </location>
    <ligand>
        <name>Zn(2+)</name>
        <dbReference type="ChEBI" id="CHEBI:29105"/>
        <note>catalytic</note>
    </ligand>
</feature>
<keyword evidence="8" id="KW-1015">Disulfide bond</keyword>
<evidence type="ECO:0000256" key="7">
    <source>
        <dbReference type="ARBA" id="ARBA00023049"/>
    </source>
</evidence>
<dbReference type="Pfam" id="PF13948">
    <property type="entry name" value="DUF4215"/>
    <property type="match status" value="1"/>
</dbReference>
<evidence type="ECO:0000256" key="10">
    <source>
        <dbReference type="RuleBase" id="RU361183"/>
    </source>
</evidence>
<dbReference type="GeneID" id="19905930"/>
<dbReference type="GO" id="GO:0006508">
    <property type="term" value="P:proteolysis"/>
    <property type="evidence" value="ECO:0007669"/>
    <property type="project" value="UniProtKB-KW"/>
</dbReference>
<feature type="domain" description="Peptidase M12A" evidence="11">
    <location>
        <begin position="105"/>
        <end position="318"/>
    </location>
</feature>
<keyword evidence="7 9" id="KW-0482">Metalloprotease</keyword>
<evidence type="ECO:0000256" key="5">
    <source>
        <dbReference type="ARBA" id="ARBA00022801"/>
    </source>
</evidence>
<dbReference type="GO" id="GO:0008270">
    <property type="term" value="F:zinc ion binding"/>
    <property type="evidence" value="ECO:0007669"/>
    <property type="project" value="UniProtKB-UniRule"/>
</dbReference>
<keyword evidence="13" id="KW-1185">Reference proteome</keyword>
<dbReference type="Pfam" id="PF01400">
    <property type="entry name" value="Astacin"/>
    <property type="match status" value="1"/>
</dbReference>
<evidence type="ECO:0000259" key="11">
    <source>
        <dbReference type="PROSITE" id="PS51864"/>
    </source>
</evidence>
<dbReference type="PANTHER" id="PTHR10127">
    <property type="entry name" value="DISCOIDIN, CUB, EGF, LAMININ , AND ZINC METALLOPROTEASE DOMAIN CONTAINING"/>
    <property type="match status" value="1"/>
</dbReference>
<accession>R7Z5R5</accession>
<dbReference type="PRINTS" id="PR00480">
    <property type="entry name" value="ASTACIN"/>
</dbReference>
<keyword evidence="2 9" id="KW-0479">Metal-binding</keyword>
<dbReference type="OrthoDB" id="291007at2759"/>
<dbReference type="SMART" id="SM00235">
    <property type="entry name" value="ZnMc"/>
    <property type="match status" value="1"/>
</dbReference>
<evidence type="ECO:0000256" key="8">
    <source>
        <dbReference type="ARBA" id="ARBA00023157"/>
    </source>
</evidence>
<dbReference type="eggNOG" id="KOG3714">
    <property type="taxonomic scope" value="Eukaryota"/>
</dbReference>
<comment type="caution">
    <text evidence="9">Lacks conserved residue(s) required for the propagation of feature annotation.</text>
</comment>
<proteinExistence type="predicted"/>
<gene>
    <name evidence="12" type="ORF">W97_08619</name>
</gene>
<feature type="active site" evidence="9">
    <location>
        <position position="207"/>
    </location>
</feature>